<dbReference type="Proteomes" id="UP000828390">
    <property type="component" value="Unassembled WGS sequence"/>
</dbReference>
<sequence length="370" mass="42265">MWIVVDWIVESDTGIQGLDCSIQGLDCRLMQCGLDWIGLDCRGLMRCGLDWIGLMRWIGLLCQIQGLDCRVIYRDWIVLSDTGVDAMWIGLDCRVRYRDWIVLSDTGCHIQGLDCSGFDCRGLDCSVDMDWSVRYMDTGVDMDCNGISRDTEDDAIWIVVLDTGIQGLMRWVDMDYTEIHGLMRSVDAMDWIIQMLILIGVSDAGVDMDLRVRYRDTKDDMDCMVDMDLPDTGKQGGLIWIVVADTECQILGLIWLGLMRYTGVDVVWAVFPDTGIQGLIWIDEAIWFVESDTRDSAVGLFWLLQGMIWIDCMSETVWSIWITDGRTYRQTVERTDRQKDSRSDAFGDSIPARWHGMLRPQTISPLPVKP</sequence>
<proteinExistence type="predicted"/>
<dbReference type="EMBL" id="JAIWYP010000005">
    <property type="protein sequence ID" value="KAH3827668.1"/>
    <property type="molecule type" value="Genomic_DNA"/>
</dbReference>
<name>A0A9D4H577_DREPO</name>
<evidence type="ECO:0000313" key="2">
    <source>
        <dbReference type="Proteomes" id="UP000828390"/>
    </source>
</evidence>
<reference evidence="1" key="2">
    <citation type="submission" date="2020-11" db="EMBL/GenBank/DDBJ databases">
        <authorList>
            <person name="McCartney M.A."/>
            <person name="Auch B."/>
            <person name="Kono T."/>
            <person name="Mallez S."/>
            <person name="Becker A."/>
            <person name="Gohl D.M."/>
            <person name="Silverstein K.A.T."/>
            <person name="Koren S."/>
            <person name="Bechman K.B."/>
            <person name="Herman A."/>
            <person name="Abrahante J.E."/>
            <person name="Garbe J."/>
        </authorList>
    </citation>
    <scope>NUCLEOTIDE SEQUENCE</scope>
    <source>
        <strain evidence="1">Duluth1</strain>
        <tissue evidence="1">Whole animal</tissue>
    </source>
</reference>
<accession>A0A9D4H577</accession>
<organism evidence="1 2">
    <name type="scientific">Dreissena polymorpha</name>
    <name type="common">Zebra mussel</name>
    <name type="synonym">Mytilus polymorpha</name>
    <dbReference type="NCBI Taxonomy" id="45954"/>
    <lineage>
        <taxon>Eukaryota</taxon>
        <taxon>Metazoa</taxon>
        <taxon>Spiralia</taxon>
        <taxon>Lophotrochozoa</taxon>
        <taxon>Mollusca</taxon>
        <taxon>Bivalvia</taxon>
        <taxon>Autobranchia</taxon>
        <taxon>Heteroconchia</taxon>
        <taxon>Euheterodonta</taxon>
        <taxon>Imparidentia</taxon>
        <taxon>Neoheterodontei</taxon>
        <taxon>Myida</taxon>
        <taxon>Dreissenoidea</taxon>
        <taxon>Dreissenidae</taxon>
        <taxon>Dreissena</taxon>
    </lineage>
</organism>
<evidence type="ECO:0000313" key="1">
    <source>
        <dbReference type="EMBL" id="KAH3827668.1"/>
    </source>
</evidence>
<feature type="non-terminal residue" evidence="1">
    <location>
        <position position="1"/>
    </location>
</feature>
<comment type="caution">
    <text evidence="1">The sequence shown here is derived from an EMBL/GenBank/DDBJ whole genome shotgun (WGS) entry which is preliminary data.</text>
</comment>
<protein>
    <submittedName>
        <fullName evidence="1">Uncharacterized protein</fullName>
    </submittedName>
</protein>
<gene>
    <name evidence="1" type="ORF">DPMN_129608</name>
</gene>
<reference evidence="1" key="1">
    <citation type="journal article" date="2019" name="bioRxiv">
        <title>The Genome of the Zebra Mussel, Dreissena polymorpha: A Resource for Invasive Species Research.</title>
        <authorList>
            <person name="McCartney M.A."/>
            <person name="Auch B."/>
            <person name="Kono T."/>
            <person name="Mallez S."/>
            <person name="Zhang Y."/>
            <person name="Obille A."/>
            <person name="Becker A."/>
            <person name="Abrahante J.E."/>
            <person name="Garbe J."/>
            <person name="Badalamenti J.P."/>
            <person name="Herman A."/>
            <person name="Mangelson H."/>
            <person name="Liachko I."/>
            <person name="Sullivan S."/>
            <person name="Sone E.D."/>
            <person name="Koren S."/>
            <person name="Silverstein K.A.T."/>
            <person name="Beckman K.B."/>
            <person name="Gohl D.M."/>
        </authorList>
    </citation>
    <scope>NUCLEOTIDE SEQUENCE</scope>
    <source>
        <strain evidence="1">Duluth1</strain>
        <tissue evidence="1">Whole animal</tissue>
    </source>
</reference>
<keyword evidence="2" id="KW-1185">Reference proteome</keyword>
<dbReference type="AlphaFoldDB" id="A0A9D4H577"/>